<evidence type="ECO:0000256" key="2">
    <source>
        <dbReference type="ARBA" id="ARBA00022722"/>
    </source>
</evidence>
<dbReference type="SMART" id="SM00479">
    <property type="entry name" value="EXOIII"/>
    <property type="match status" value="1"/>
</dbReference>
<dbReference type="InterPro" id="IPR036397">
    <property type="entry name" value="RNaseH_sf"/>
</dbReference>
<protein>
    <recommendedName>
        <fullName evidence="6">Exonuclease domain-containing protein</fullName>
    </recommendedName>
</protein>
<proteinExistence type="predicted"/>
<comment type="caution">
    <text evidence="7">The sequence shown here is derived from an EMBL/GenBank/DDBJ whole genome shotgun (WGS) entry which is preliminary data.</text>
</comment>
<feature type="compositionally biased region" description="Basic and acidic residues" evidence="5">
    <location>
        <begin position="158"/>
        <end position="176"/>
    </location>
</feature>
<dbReference type="AlphaFoldDB" id="A0AAD3CTK2"/>
<sequence>MVGYGRNGNMSMLARCSLVTFADETDKESTSEFPKLKVVYDVYVKPTRNVTDYRTKYSGILPEHLSSEHAVSFEVCQSTVKRILRSNEQKKVILVGHALENDFEVLKYWHPREFTRDTAFYRPFMKPVRKKMRSKKLRHLVEEHLGIGIQNNSENEIDIDHGNHASSHGEHSEGHSSVEDASATLLLYNKFSTVWENDLKKKPMRRG</sequence>
<feature type="region of interest" description="Disordered" evidence="5">
    <location>
        <begin position="153"/>
        <end position="176"/>
    </location>
</feature>
<dbReference type="InterPro" id="IPR013520">
    <property type="entry name" value="Ribonucl_H"/>
</dbReference>
<dbReference type="Proteomes" id="UP001054902">
    <property type="component" value="Unassembled WGS sequence"/>
</dbReference>
<evidence type="ECO:0000256" key="3">
    <source>
        <dbReference type="ARBA" id="ARBA00022801"/>
    </source>
</evidence>
<dbReference type="GO" id="GO:0005634">
    <property type="term" value="C:nucleus"/>
    <property type="evidence" value="ECO:0007669"/>
    <property type="project" value="TreeGrafter"/>
</dbReference>
<evidence type="ECO:0000256" key="4">
    <source>
        <dbReference type="ARBA" id="ARBA00025599"/>
    </source>
</evidence>
<keyword evidence="2" id="KW-0540">Nuclease</keyword>
<reference evidence="7 8" key="1">
    <citation type="journal article" date="2021" name="Sci. Rep.">
        <title>The genome of the diatom Chaetoceros tenuissimus carries an ancient integrated fragment of an extant virus.</title>
        <authorList>
            <person name="Hongo Y."/>
            <person name="Kimura K."/>
            <person name="Takaki Y."/>
            <person name="Yoshida Y."/>
            <person name="Baba S."/>
            <person name="Kobayashi G."/>
            <person name="Nagasaki K."/>
            <person name="Hano T."/>
            <person name="Tomaru Y."/>
        </authorList>
    </citation>
    <scope>NUCLEOTIDE SEQUENCE [LARGE SCALE GENOMIC DNA]</scope>
    <source>
        <strain evidence="7 8">NIES-3715</strain>
    </source>
</reference>
<dbReference type="InterPro" id="IPR012337">
    <property type="entry name" value="RNaseH-like_sf"/>
</dbReference>
<dbReference type="GO" id="GO:0006364">
    <property type="term" value="P:rRNA processing"/>
    <property type="evidence" value="ECO:0007669"/>
    <property type="project" value="UniProtKB-KW"/>
</dbReference>
<organism evidence="7 8">
    <name type="scientific">Chaetoceros tenuissimus</name>
    <dbReference type="NCBI Taxonomy" id="426638"/>
    <lineage>
        <taxon>Eukaryota</taxon>
        <taxon>Sar</taxon>
        <taxon>Stramenopiles</taxon>
        <taxon>Ochrophyta</taxon>
        <taxon>Bacillariophyta</taxon>
        <taxon>Coscinodiscophyceae</taxon>
        <taxon>Chaetocerotophycidae</taxon>
        <taxon>Chaetocerotales</taxon>
        <taxon>Chaetocerotaceae</taxon>
        <taxon>Chaetoceros</taxon>
    </lineage>
</organism>
<keyword evidence="1" id="KW-0698">rRNA processing</keyword>
<feature type="domain" description="Exonuclease" evidence="6">
    <location>
        <begin position="1"/>
        <end position="197"/>
    </location>
</feature>
<evidence type="ECO:0000313" key="8">
    <source>
        <dbReference type="Proteomes" id="UP001054902"/>
    </source>
</evidence>
<dbReference type="PANTHER" id="PTHR12801:SF45">
    <property type="entry name" value="RNA EXONUCLEASE 4"/>
    <property type="match status" value="1"/>
</dbReference>
<keyword evidence="3" id="KW-0378">Hydrolase</keyword>
<dbReference type="InterPro" id="IPR047021">
    <property type="entry name" value="REXO1/3/4-like"/>
</dbReference>
<dbReference type="GO" id="GO:0004527">
    <property type="term" value="F:exonuclease activity"/>
    <property type="evidence" value="ECO:0007669"/>
    <property type="project" value="InterPro"/>
</dbReference>
<evidence type="ECO:0000259" key="6">
    <source>
        <dbReference type="SMART" id="SM00479"/>
    </source>
</evidence>
<gene>
    <name evidence="7" type="ORF">CTEN210_08308</name>
</gene>
<dbReference type="PANTHER" id="PTHR12801">
    <property type="entry name" value="RNA EXONUCLEASE REXO1 / RECO3 FAMILY MEMBER-RELATED"/>
    <property type="match status" value="1"/>
</dbReference>
<accession>A0AAD3CTK2</accession>
<evidence type="ECO:0000313" key="7">
    <source>
        <dbReference type="EMBL" id="GFH51832.1"/>
    </source>
</evidence>
<evidence type="ECO:0000256" key="5">
    <source>
        <dbReference type="SAM" id="MobiDB-lite"/>
    </source>
</evidence>
<dbReference type="EMBL" id="BLLK01000045">
    <property type="protein sequence ID" value="GFH51832.1"/>
    <property type="molecule type" value="Genomic_DNA"/>
</dbReference>
<dbReference type="SUPFAM" id="SSF53098">
    <property type="entry name" value="Ribonuclease H-like"/>
    <property type="match status" value="1"/>
</dbReference>
<dbReference type="GO" id="GO:0003676">
    <property type="term" value="F:nucleic acid binding"/>
    <property type="evidence" value="ECO:0007669"/>
    <property type="project" value="InterPro"/>
</dbReference>
<evidence type="ECO:0000256" key="1">
    <source>
        <dbReference type="ARBA" id="ARBA00022552"/>
    </source>
</evidence>
<dbReference type="Gene3D" id="3.30.420.10">
    <property type="entry name" value="Ribonuclease H-like superfamily/Ribonuclease H"/>
    <property type="match status" value="1"/>
</dbReference>
<keyword evidence="8" id="KW-1185">Reference proteome</keyword>
<name>A0AAD3CTK2_9STRA</name>
<comment type="function">
    <text evidence="4">Exoribonuclease involved in ribosome biosynthesis. Involved in the processing of ITS1, the internal transcribed spacer localized between the 18S and 5.8S rRNAs.</text>
</comment>
<dbReference type="Pfam" id="PF00929">
    <property type="entry name" value="RNase_T"/>
    <property type="match status" value="1"/>
</dbReference>